<organism evidence="3 4">
    <name type="scientific">Actinopolymorpha singaporensis</name>
    <dbReference type="NCBI Taxonomy" id="117157"/>
    <lineage>
        <taxon>Bacteria</taxon>
        <taxon>Bacillati</taxon>
        <taxon>Actinomycetota</taxon>
        <taxon>Actinomycetes</taxon>
        <taxon>Propionibacteriales</taxon>
        <taxon>Actinopolymorphaceae</taxon>
        <taxon>Actinopolymorpha</taxon>
    </lineage>
</organism>
<dbReference type="EMBL" id="LT629732">
    <property type="protein sequence ID" value="SDS11331.1"/>
    <property type="molecule type" value="Genomic_DNA"/>
</dbReference>
<keyword evidence="3" id="KW-0378">Hydrolase</keyword>
<feature type="compositionally biased region" description="Basic and acidic residues" evidence="1">
    <location>
        <begin position="301"/>
        <end position="326"/>
    </location>
</feature>
<feature type="compositionally biased region" description="Low complexity" evidence="1">
    <location>
        <begin position="394"/>
        <end position="406"/>
    </location>
</feature>
<feature type="compositionally biased region" description="Acidic residues" evidence="1">
    <location>
        <begin position="287"/>
        <end position="300"/>
    </location>
</feature>
<accession>A0A1H1PJ55</accession>
<keyword evidence="3" id="KW-0255">Endonuclease</keyword>
<dbReference type="Gene3D" id="1.10.30.50">
    <property type="match status" value="1"/>
</dbReference>
<gene>
    <name evidence="3" type="ORF">SAMN04489717_1664</name>
</gene>
<feature type="compositionally biased region" description="Polar residues" evidence="1">
    <location>
        <begin position="407"/>
        <end position="418"/>
    </location>
</feature>
<dbReference type="InterPro" id="IPR003615">
    <property type="entry name" value="HNH_nuc"/>
</dbReference>
<feature type="region of interest" description="Disordered" evidence="1">
    <location>
        <begin position="280"/>
        <end position="333"/>
    </location>
</feature>
<name>A0A1H1PJ55_9ACTN</name>
<dbReference type="InterPro" id="IPR002711">
    <property type="entry name" value="HNH"/>
</dbReference>
<sequence length="655" mass="69584">MSDGGECFDGHLGGQPGGRRVLPAGFADLPAGPGLAAAVAGVDVAGCSGFELEELIKARRRLICWLEAECLAAVNELAYAEPGRVDGPAGRRVTPDPMTPEVLEPLLGWTGYRAHQYVALAATLPRLPRVREALASGQLELNDVRVIVDRITDAEPDVWGAIEDAIFPKVLELRGGLLRAKVEAEVVKADPDAAAKRHRAARSGRNVAIWPAVDGVADLAIRGLSADQAAEAYGHIDAIARAVKATGDTRTLSQLRADVAAALLTGTADIADCSVPALAEQTHGETEQDEAGQDEVGQDDAEQKRPEQDEAGRDETRRDEKPRETEQCTAEGDAWQERGEQGCCAVHRYPDHDLHSAGCDCGDCAPAGTANTTAHYTPCHCSTTHDAEAHDAAARAAAAENATARTMGSNTSGPNSVLPTAGQIPRQNRRPDEPADPPGLPDPPDPPTGNPTPPTPPWCSSQPSWGAIRTRAKIQLNIPLTTLMGLSAQPGELGGFGPVITEVAARIVANHLDNPEARFSVGVTHPVTGRLLHLHPLPTRFLRGLQAELVHARDQRCAWTTCRRPAATCHLDHNTEHAHGGSTSVENIAPLCPRHHKAKTDRDWKLHQSGPGEHTLTDPHGRRYRSGTPSLTDPAVDDPVVSATTGTADNDLPPF</sequence>
<evidence type="ECO:0000256" key="1">
    <source>
        <dbReference type="SAM" id="MobiDB-lite"/>
    </source>
</evidence>
<dbReference type="RefSeq" id="WP_092652087.1">
    <property type="nucleotide sequence ID" value="NZ_LT629732.1"/>
</dbReference>
<protein>
    <submittedName>
        <fullName evidence="3">HNH endonuclease</fullName>
    </submittedName>
</protein>
<dbReference type="GO" id="GO:0004519">
    <property type="term" value="F:endonuclease activity"/>
    <property type="evidence" value="ECO:0007669"/>
    <property type="project" value="UniProtKB-KW"/>
</dbReference>
<keyword evidence="4" id="KW-1185">Reference proteome</keyword>
<dbReference type="Proteomes" id="UP000198983">
    <property type="component" value="Chromosome I"/>
</dbReference>
<dbReference type="STRING" id="117157.SAMN04489717_1664"/>
<feature type="domain" description="HNH nuclease" evidence="2">
    <location>
        <begin position="545"/>
        <end position="597"/>
    </location>
</feature>
<dbReference type="GO" id="GO:0008270">
    <property type="term" value="F:zinc ion binding"/>
    <property type="evidence" value="ECO:0007669"/>
    <property type="project" value="InterPro"/>
</dbReference>
<reference evidence="3 4" key="1">
    <citation type="submission" date="2016-10" db="EMBL/GenBank/DDBJ databases">
        <authorList>
            <person name="de Groot N.N."/>
        </authorList>
    </citation>
    <scope>NUCLEOTIDE SEQUENCE [LARGE SCALE GENOMIC DNA]</scope>
    <source>
        <strain evidence="3 4">DSM 22024</strain>
    </source>
</reference>
<dbReference type="Pfam" id="PF01844">
    <property type="entry name" value="HNH"/>
    <property type="match status" value="1"/>
</dbReference>
<feature type="region of interest" description="Disordered" evidence="1">
    <location>
        <begin position="392"/>
        <end position="464"/>
    </location>
</feature>
<proteinExistence type="predicted"/>
<dbReference type="AlphaFoldDB" id="A0A1H1PJ55"/>
<evidence type="ECO:0000259" key="2">
    <source>
        <dbReference type="SMART" id="SM00507"/>
    </source>
</evidence>
<dbReference type="GO" id="GO:0003676">
    <property type="term" value="F:nucleic acid binding"/>
    <property type="evidence" value="ECO:0007669"/>
    <property type="project" value="InterPro"/>
</dbReference>
<feature type="region of interest" description="Disordered" evidence="1">
    <location>
        <begin position="599"/>
        <end position="655"/>
    </location>
</feature>
<feature type="compositionally biased region" description="Pro residues" evidence="1">
    <location>
        <begin position="436"/>
        <end position="457"/>
    </location>
</feature>
<evidence type="ECO:0000313" key="3">
    <source>
        <dbReference type="EMBL" id="SDS11331.1"/>
    </source>
</evidence>
<evidence type="ECO:0000313" key="4">
    <source>
        <dbReference type="Proteomes" id="UP000198983"/>
    </source>
</evidence>
<dbReference type="CDD" id="cd00085">
    <property type="entry name" value="HNHc"/>
    <property type="match status" value="1"/>
</dbReference>
<dbReference type="SMART" id="SM00507">
    <property type="entry name" value="HNHc"/>
    <property type="match status" value="1"/>
</dbReference>
<keyword evidence="3" id="KW-0540">Nuclease</keyword>